<gene>
    <name evidence="1" type="ORF">COLO4_29598</name>
</gene>
<dbReference type="EMBL" id="AWUE01020378">
    <property type="protein sequence ID" value="OMO68539.1"/>
    <property type="molecule type" value="Genomic_DNA"/>
</dbReference>
<dbReference type="Proteomes" id="UP000187203">
    <property type="component" value="Unassembled WGS sequence"/>
</dbReference>
<organism evidence="1 2">
    <name type="scientific">Corchorus olitorius</name>
    <dbReference type="NCBI Taxonomy" id="93759"/>
    <lineage>
        <taxon>Eukaryota</taxon>
        <taxon>Viridiplantae</taxon>
        <taxon>Streptophyta</taxon>
        <taxon>Embryophyta</taxon>
        <taxon>Tracheophyta</taxon>
        <taxon>Spermatophyta</taxon>
        <taxon>Magnoliopsida</taxon>
        <taxon>eudicotyledons</taxon>
        <taxon>Gunneridae</taxon>
        <taxon>Pentapetalae</taxon>
        <taxon>rosids</taxon>
        <taxon>malvids</taxon>
        <taxon>Malvales</taxon>
        <taxon>Malvaceae</taxon>
        <taxon>Grewioideae</taxon>
        <taxon>Apeibeae</taxon>
        <taxon>Corchorus</taxon>
    </lineage>
</organism>
<keyword evidence="2" id="KW-1185">Reference proteome</keyword>
<name>A0A1R3HDX9_9ROSI</name>
<dbReference type="OrthoDB" id="946177at2759"/>
<evidence type="ECO:0008006" key="3">
    <source>
        <dbReference type="Google" id="ProtNLM"/>
    </source>
</evidence>
<sequence length="60" mass="6870">MASLSDDIIKANNCEEKARKMDSVCLNELFEGVLKSKDVEPYCCAQLYDYISVKHVMRHS</sequence>
<dbReference type="AlphaFoldDB" id="A0A1R3HDX9"/>
<comment type="caution">
    <text evidence="1">The sequence shown here is derived from an EMBL/GenBank/DDBJ whole genome shotgun (WGS) entry which is preliminary data.</text>
</comment>
<evidence type="ECO:0000313" key="1">
    <source>
        <dbReference type="EMBL" id="OMO68539.1"/>
    </source>
</evidence>
<evidence type="ECO:0000313" key="2">
    <source>
        <dbReference type="Proteomes" id="UP000187203"/>
    </source>
</evidence>
<reference evidence="2" key="1">
    <citation type="submission" date="2013-09" db="EMBL/GenBank/DDBJ databases">
        <title>Corchorus olitorius genome sequencing.</title>
        <authorList>
            <person name="Alam M."/>
            <person name="Haque M.S."/>
            <person name="Islam M.S."/>
            <person name="Emdad E.M."/>
            <person name="Islam M.M."/>
            <person name="Ahmed B."/>
            <person name="Halim A."/>
            <person name="Hossen Q.M.M."/>
            <person name="Hossain M.Z."/>
            <person name="Ahmed R."/>
            <person name="Khan M.M."/>
            <person name="Islam R."/>
            <person name="Rashid M.M."/>
            <person name="Khan S.A."/>
            <person name="Rahman M.S."/>
            <person name="Alam M."/>
            <person name="Yahiya A.S."/>
            <person name="Khan M.S."/>
            <person name="Azam M.S."/>
            <person name="Haque T."/>
            <person name="Lashkar M.Z.H."/>
            <person name="Akhand A.I."/>
            <person name="Morshed G."/>
            <person name="Roy S."/>
            <person name="Uddin K.S."/>
            <person name="Rabeya T."/>
            <person name="Hossain A.S."/>
            <person name="Chowdhury A."/>
            <person name="Snigdha A.R."/>
            <person name="Mortoza M.S."/>
            <person name="Matin S.A."/>
            <person name="Hoque S.M.E."/>
            <person name="Islam M.K."/>
            <person name="Roy D.K."/>
            <person name="Haider R."/>
            <person name="Moosa M.M."/>
            <person name="Elias S.M."/>
            <person name="Hasan A.M."/>
            <person name="Jahan S."/>
            <person name="Shafiuddin M."/>
            <person name="Mahmood N."/>
            <person name="Shommy N.S."/>
        </authorList>
    </citation>
    <scope>NUCLEOTIDE SEQUENCE [LARGE SCALE GENOMIC DNA]</scope>
    <source>
        <strain evidence="2">cv. O-4</strain>
    </source>
</reference>
<protein>
    <recommendedName>
        <fullName evidence="3">Prolamin-like domain-containing protein</fullName>
    </recommendedName>
</protein>
<proteinExistence type="predicted"/>
<accession>A0A1R3HDX9</accession>